<dbReference type="CDD" id="cd00093">
    <property type="entry name" value="HTH_XRE"/>
    <property type="match status" value="1"/>
</dbReference>
<dbReference type="EMBL" id="JBIGHW010000005">
    <property type="protein sequence ID" value="MFG6441353.1"/>
    <property type="molecule type" value="Genomic_DNA"/>
</dbReference>
<dbReference type="PROSITE" id="PS50943">
    <property type="entry name" value="HTH_CROC1"/>
    <property type="match status" value="1"/>
</dbReference>
<evidence type="ECO:0000313" key="3">
    <source>
        <dbReference type="EMBL" id="MFG6441353.1"/>
    </source>
</evidence>
<dbReference type="InterPro" id="IPR010982">
    <property type="entry name" value="Lambda_DNA-bd_dom_sf"/>
</dbReference>
<proteinExistence type="predicted"/>
<feature type="region of interest" description="Disordered" evidence="1">
    <location>
        <begin position="1"/>
        <end position="21"/>
    </location>
</feature>
<organism evidence="3 4">
    <name type="scientific">Pelomonas margarita</name>
    <dbReference type="NCBI Taxonomy" id="3299031"/>
    <lineage>
        <taxon>Bacteria</taxon>
        <taxon>Pseudomonadati</taxon>
        <taxon>Pseudomonadota</taxon>
        <taxon>Betaproteobacteria</taxon>
        <taxon>Burkholderiales</taxon>
        <taxon>Sphaerotilaceae</taxon>
        <taxon>Roseateles</taxon>
    </lineage>
</organism>
<evidence type="ECO:0000259" key="2">
    <source>
        <dbReference type="PROSITE" id="PS50943"/>
    </source>
</evidence>
<protein>
    <submittedName>
        <fullName evidence="3">Helix-turn-helix domain-containing protein</fullName>
    </submittedName>
</protein>
<evidence type="ECO:0000256" key="1">
    <source>
        <dbReference type="SAM" id="MobiDB-lite"/>
    </source>
</evidence>
<dbReference type="SMART" id="SM00530">
    <property type="entry name" value="HTH_XRE"/>
    <property type="match status" value="1"/>
</dbReference>
<gene>
    <name evidence="3" type="ORF">ACG0Z3_11745</name>
</gene>
<accession>A0ABW7FJ35</accession>
<dbReference type="Gene3D" id="1.10.260.40">
    <property type="entry name" value="lambda repressor-like DNA-binding domains"/>
    <property type="match status" value="1"/>
</dbReference>
<dbReference type="Pfam" id="PF01381">
    <property type="entry name" value="HTH_3"/>
    <property type="match status" value="1"/>
</dbReference>
<feature type="domain" description="HTH cro/C1-type" evidence="2">
    <location>
        <begin position="32"/>
        <end position="86"/>
    </location>
</feature>
<sequence length="108" mass="11258">MATASKKVIPRGRPVGSKSTDPTIAKAFGQAVVLLRTSKGLSQESVGLAAAIGRSNMSSIENGRTVPNFVGAVKIAAALGCSLPVLSREFERAYKELLQGTEGDELAR</sequence>
<name>A0ABW7FJ35_9BURK</name>
<reference evidence="3 4" key="1">
    <citation type="submission" date="2024-08" db="EMBL/GenBank/DDBJ databases">
        <authorList>
            <person name="Lu H."/>
        </authorList>
    </citation>
    <scope>NUCLEOTIDE SEQUENCE [LARGE SCALE GENOMIC DNA]</scope>
    <source>
        <strain evidence="3 4">LKC17W</strain>
    </source>
</reference>
<dbReference type="Proteomes" id="UP001606301">
    <property type="component" value="Unassembled WGS sequence"/>
</dbReference>
<keyword evidence="4" id="KW-1185">Reference proteome</keyword>
<dbReference type="InterPro" id="IPR001387">
    <property type="entry name" value="Cro/C1-type_HTH"/>
</dbReference>
<dbReference type="SUPFAM" id="SSF47413">
    <property type="entry name" value="lambda repressor-like DNA-binding domains"/>
    <property type="match status" value="1"/>
</dbReference>
<comment type="caution">
    <text evidence="3">The sequence shown here is derived from an EMBL/GenBank/DDBJ whole genome shotgun (WGS) entry which is preliminary data.</text>
</comment>
<dbReference type="RefSeq" id="WP_394397672.1">
    <property type="nucleotide sequence ID" value="NZ_JBIGHW010000005.1"/>
</dbReference>
<evidence type="ECO:0000313" key="4">
    <source>
        <dbReference type="Proteomes" id="UP001606301"/>
    </source>
</evidence>